<feature type="compositionally biased region" description="Low complexity" evidence="2">
    <location>
        <begin position="15"/>
        <end position="33"/>
    </location>
</feature>
<dbReference type="PANTHER" id="PTHR33077:SF60">
    <property type="entry name" value="TIFY DOMAIN-CONTAINING PROTEIN"/>
    <property type="match status" value="1"/>
</dbReference>
<dbReference type="GO" id="GO:0009611">
    <property type="term" value="P:response to wounding"/>
    <property type="evidence" value="ECO:0007669"/>
    <property type="project" value="TreeGrafter"/>
</dbReference>
<dbReference type="PANTHER" id="PTHR33077">
    <property type="entry name" value="PROTEIN TIFY 4A-RELATED-RELATED"/>
    <property type="match status" value="1"/>
</dbReference>
<feature type="compositionally biased region" description="Polar residues" evidence="2">
    <location>
        <begin position="427"/>
        <end position="439"/>
    </location>
</feature>
<dbReference type="Proteomes" id="UP000822688">
    <property type="component" value="Chromosome 10"/>
</dbReference>
<dbReference type="GO" id="GO:0031347">
    <property type="term" value="P:regulation of defense response"/>
    <property type="evidence" value="ECO:0007669"/>
    <property type="project" value="TreeGrafter"/>
</dbReference>
<accession>A0A8T0GJS2</accession>
<name>A0A8T0GJS2_CERPU</name>
<feature type="region of interest" description="Disordered" evidence="2">
    <location>
        <begin position="1"/>
        <end position="52"/>
    </location>
</feature>
<evidence type="ECO:0000259" key="3">
    <source>
        <dbReference type="PROSITE" id="PS51320"/>
    </source>
</evidence>
<proteinExistence type="inferred from homology"/>
<keyword evidence="5" id="KW-1185">Reference proteome</keyword>
<feature type="region of interest" description="Disordered" evidence="2">
    <location>
        <begin position="364"/>
        <end position="439"/>
    </location>
</feature>
<sequence>MKGDGEDNGLRDFLSLGSSSMSSGSRSTGSRSYRSGEREGFSGRAGTSTGDESLELNLTMLSRDGLNMLAGSSHGGFTLKPPPVGNLSGMPSLRNLALGAGGERTSGKVAGGGFTGFYRASLPKTTWPSSPAGMGMLFVNEEVQVKGEAGASSSHREGSGSDAKLEQPSRTDVENLTPEECWSLVLKLGKRWPGWNRTTALQSPQGVMKDRSSLIEALDLDHHSQRLSGNPEISLGQDTLKLLTSRALEALAQTPDRYGRPAGIMLAPKLTTQQFSKTRAARDLPVLISQSADPRIAVSRQTPLSDKPPTSSGVMAAPTISSAGRRTAPLTIFYDGKVNVCDNVPEDKAHFIMLFAERSNVNPNAQAPGPSASCAAPSTSTSPEITPGSVLAHQESARPQAPQPSSNPVVVTVPSLVPSHLAPGNHSEGSSSHQKPTKCSNLAEVTNAAPPAMPFRVVPATEGSSRQLLQQCLNGPSSKRLPNARKNSLARFLDSRKRPNASSPEDQPSKKQELGASSDACPSDANDTDGRGKSHMPLCSQSSIDSKEGITAIFTNDAEMIPNDSLMK</sequence>
<organism evidence="4 5">
    <name type="scientific">Ceratodon purpureus</name>
    <name type="common">Fire moss</name>
    <name type="synonym">Dicranum purpureum</name>
    <dbReference type="NCBI Taxonomy" id="3225"/>
    <lineage>
        <taxon>Eukaryota</taxon>
        <taxon>Viridiplantae</taxon>
        <taxon>Streptophyta</taxon>
        <taxon>Embryophyta</taxon>
        <taxon>Bryophyta</taxon>
        <taxon>Bryophytina</taxon>
        <taxon>Bryopsida</taxon>
        <taxon>Dicranidae</taxon>
        <taxon>Pseudoditrichales</taxon>
        <taxon>Ditrichaceae</taxon>
        <taxon>Ceratodon</taxon>
    </lineage>
</organism>
<feature type="compositionally biased region" description="Low complexity" evidence="2">
    <location>
        <begin position="403"/>
        <end position="419"/>
    </location>
</feature>
<dbReference type="InterPro" id="IPR010399">
    <property type="entry name" value="Tify_dom"/>
</dbReference>
<dbReference type="GO" id="GO:0005634">
    <property type="term" value="C:nucleus"/>
    <property type="evidence" value="ECO:0007669"/>
    <property type="project" value="TreeGrafter"/>
</dbReference>
<evidence type="ECO:0000256" key="2">
    <source>
        <dbReference type="SAM" id="MobiDB-lite"/>
    </source>
</evidence>
<dbReference type="Pfam" id="PF06200">
    <property type="entry name" value="tify"/>
    <property type="match status" value="1"/>
</dbReference>
<reference evidence="4" key="1">
    <citation type="submission" date="2020-06" db="EMBL/GenBank/DDBJ databases">
        <title>WGS assembly of Ceratodon purpureus strain R40.</title>
        <authorList>
            <person name="Carey S.B."/>
            <person name="Jenkins J."/>
            <person name="Shu S."/>
            <person name="Lovell J.T."/>
            <person name="Sreedasyam A."/>
            <person name="Maumus F."/>
            <person name="Tiley G.P."/>
            <person name="Fernandez-Pozo N."/>
            <person name="Barry K."/>
            <person name="Chen C."/>
            <person name="Wang M."/>
            <person name="Lipzen A."/>
            <person name="Daum C."/>
            <person name="Saski C.A."/>
            <person name="Payton A.C."/>
            <person name="Mcbreen J.C."/>
            <person name="Conrad R.E."/>
            <person name="Kollar L.M."/>
            <person name="Olsson S."/>
            <person name="Huttunen S."/>
            <person name="Landis J.B."/>
            <person name="Wickett N.J."/>
            <person name="Johnson M.G."/>
            <person name="Rensing S.A."/>
            <person name="Grimwood J."/>
            <person name="Schmutz J."/>
            <person name="Mcdaniel S.F."/>
        </authorList>
    </citation>
    <scope>NUCLEOTIDE SEQUENCE</scope>
    <source>
        <strain evidence="4">R40</strain>
    </source>
</reference>
<dbReference type="SMART" id="SM00979">
    <property type="entry name" value="TIFY"/>
    <property type="match status" value="1"/>
</dbReference>
<comment type="similarity">
    <text evidence="1">Belongs to the TIFY/JAZ family.</text>
</comment>
<dbReference type="GO" id="GO:2000022">
    <property type="term" value="P:regulation of jasmonic acid mediated signaling pathway"/>
    <property type="evidence" value="ECO:0007669"/>
    <property type="project" value="TreeGrafter"/>
</dbReference>
<dbReference type="InterPro" id="IPR040390">
    <property type="entry name" value="TIFY/JAZ"/>
</dbReference>
<dbReference type="AlphaFoldDB" id="A0A8T0GJS2"/>
<protein>
    <recommendedName>
        <fullName evidence="3">Tify domain-containing protein</fullName>
    </recommendedName>
</protein>
<feature type="compositionally biased region" description="Basic and acidic residues" evidence="2">
    <location>
        <begin position="1"/>
        <end position="10"/>
    </location>
</feature>
<feature type="region of interest" description="Disordered" evidence="2">
    <location>
        <begin position="491"/>
        <end position="547"/>
    </location>
</feature>
<comment type="caution">
    <text evidence="4">The sequence shown here is derived from an EMBL/GenBank/DDBJ whole genome shotgun (WGS) entry which is preliminary data.</text>
</comment>
<feature type="compositionally biased region" description="Low complexity" evidence="2">
    <location>
        <begin position="365"/>
        <end position="383"/>
    </location>
</feature>
<dbReference type="EMBL" id="CM026431">
    <property type="protein sequence ID" value="KAG0559741.1"/>
    <property type="molecule type" value="Genomic_DNA"/>
</dbReference>
<feature type="region of interest" description="Disordered" evidence="2">
    <location>
        <begin position="147"/>
        <end position="174"/>
    </location>
</feature>
<evidence type="ECO:0000313" key="4">
    <source>
        <dbReference type="EMBL" id="KAG0559741.1"/>
    </source>
</evidence>
<evidence type="ECO:0000256" key="1">
    <source>
        <dbReference type="ARBA" id="ARBA00008614"/>
    </source>
</evidence>
<dbReference type="PROSITE" id="PS51320">
    <property type="entry name" value="TIFY"/>
    <property type="match status" value="1"/>
</dbReference>
<feature type="compositionally biased region" description="Basic and acidic residues" evidence="2">
    <location>
        <begin position="154"/>
        <end position="173"/>
    </location>
</feature>
<gene>
    <name evidence="4" type="ORF">KC19_10G126100</name>
</gene>
<feature type="domain" description="Tify" evidence="3">
    <location>
        <begin position="323"/>
        <end position="358"/>
    </location>
</feature>
<evidence type="ECO:0000313" key="5">
    <source>
        <dbReference type="Proteomes" id="UP000822688"/>
    </source>
</evidence>